<evidence type="ECO:0000256" key="1">
    <source>
        <dbReference type="SAM" id="MobiDB-lite"/>
    </source>
</evidence>
<dbReference type="AlphaFoldDB" id="K0S6V8"/>
<feature type="compositionally biased region" description="Basic residues" evidence="1">
    <location>
        <begin position="306"/>
        <end position="320"/>
    </location>
</feature>
<accession>K0S6V8</accession>
<feature type="compositionally biased region" description="Low complexity" evidence="1">
    <location>
        <begin position="144"/>
        <end position="161"/>
    </location>
</feature>
<feature type="region of interest" description="Disordered" evidence="1">
    <location>
        <begin position="37"/>
        <end position="56"/>
    </location>
</feature>
<dbReference type="Proteomes" id="UP000266841">
    <property type="component" value="Unassembled WGS sequence"/>
</dbReference>
<dbReference type="EMBL" id="AGNL01020837">
    <property type="protein sequence ID" value="EJK60629.1"/>
    <property type="molecule type" value="Genomic_DNA"/>
</dbReference>
<feature type="region of interest" description="Disordered" evidence="1">
    <location>
        <begin position="201"/>
        <end position="330"/>
    </location>
</feature>
<evidence type="ECO:0000313" key="3">
    <source>
        <dbReference type="Proteomes" id="UP000266841"/>
    </source>
</evidence>
<evidence type="ECO:0000313" key="2">
    <source>
        <dbReference type="EMBL" id="EJK60629.1"/>
    </source>
</evidence>
<name>K0S6V8_THAOC</name>
<gene>
    <name evidence="2" type="ORF">THAOC_18978</name>
</gene>
<dbReference type="eggNOG" id="KOG0661">
    <property type="taxonomic scope" value="Eukaryota"/>
</dbReference>
<reference evidence="2 3" key="1">
    <citation type="journal article" date="2012" name="Genome Biol.">
        <title>Genome and low-iron response of an oceanic diatom adapted to chronic iron limitation.</title>
        <authorList>
            <person name="Lommer M."/>
            <person name="Specht M."/>
            <person name="Roy A.S."/>
            <person name="Kraemer L."/>
            <person name="Andreson R."/>
            <person name="Gutowska M.A."/>
            <person name="Wolf J."/>
            <person name="Bergner S.V."/>
            <person name="Schilhabel M.B."/>
            <person name="Klostermeier U.C."/>
            <person name="Beiko R.G."/>
            <person name="Rosenstiel P."/>
            <person name="Hippler M."/>
            <person name="Laroche J."/>
        </authorList>
    </citation>
    <scope>NUCLEOTIDE SEQUENCE [LARGE SCALE GENOMIC DNA]</scope>
    <source>
        <strain evidence="2 3">CCMP1005</strain>
    </source>
</reference>
<feature type="compositionally biased region" description="Polar residues" evidence="1">
    <location>
        <begin position="202"/>
        <end position="211"/>
    </location>
</feature>
<protein>
    <submittedName>
        <fullName evidence="2">Uncharacterized protein</fullName>
    </submittedName>
</protein>
<feature type="compositionally biased region" description="Basic residues" evidence="1">
    <location>
        <begin position="250"/>
        <end position="263"/>
    </location>
</feature>
<feature type="compositionally biased region" description="Basic residues" evidence="1">
    <location>
        <begin position="127"/>
        <end position="136"/>
    </location>
</feature>
<keyword evidence="3" id="KW-1185">Reference proteome</keyword>
<proteinExistence type="predicted"/>
<organism evidence="2 3">
    <name type="scientific">Thalassiosira oceanica</name>
    <name type="common">Marine diatom</name>
    <dbReference type="NCBI Taxonomy" id="159749"/>
    <lineage>
        <taxon>Eukaryota</taxon>
        <taxon>Sar</taxon>
        <taxon>Stramenopiles</taxon>
        <taxon>Ochrophyta</taxon>
        <taxon>Bacillariophyta</taxon>
        <taxon>Coscinodiscophyceae</taxon>
        <taxon>Thalassiosirophycidae</taxon>
        <taxon>Thalassiosirales</taxon>
        <taxon>Thalassiosiraceae</taxon>
        <taxon>Thalassiosira</taxon>
    </lineage>
</organism>
<sequence length="330" mass="36125">MHRWSLICPPQCAHDPVTAVFPESCLTFARRRRRRQKPNIANLGENTPLENEMSFGSDEPDQINRIHRVLGNPKAHTLLKLKRHASSHANFNFPRQEGIGLSKLLPDASSSGRKAQSTIQGKNERIRGHRGHRQNRHSLLSTNKAKVAPAPTVASSSSFPPINDAKQVDEASKAGGPDHSVPNVETLTATKPRSMVSILLARSSQNEFSQESKSRNKTIYRRGKMPPKEAKPRGGGGTGPKNENATSQSTRRRRRVANKKFAHVRSSGYGGTASTEPTSGSGGSAAPNPNTKLPPLPPLKEDLKQKHTKKRNGKGGRTKRLPPIARSGYR</sequence>
<feature type="region of interest" description="Disordered" evidence="1">
    <location>
        <begin position="102"/>
        <end position="189"/>
    </location>
</feature>
<feature type="compositionally biased region" description="Polar residues" evidence="1">
    <location>
        <begin position="108"/>
        <end position="121"/>
    </location>
</feature>
<feature type="compositionally biased region" description="Basic residues" evidence="1">
    <location>
        <begin position="215"/>
        <end position="225"/>
    </location>
</feature>
<comment type="caution">
    <text evidence="2">The sequence shown here is derived from an EMBL/GenBank/DDBJ whole genome shotgun (WGS) entry which is preliminary data.</text>
</comment>